<dbReference type="OrthoDB" id="3175865at2"/>
<dbReference type="Gene3D" id="3.40.50.300">
    <property type="entry name" value="P-loop containing nucleotide triphosphate hydrolases"/>
    <property type="match status" value="1"/>
</dbReference>
<dbReference type="SMART" id="SM00382">
    <property type="entry name" value="AAA"/>
    <property type="match status" value="1"/>
</dbReference>
<dbReference type="InterPro" id="IPR003439">
    <property type="entry name" value="ABC_transporter-like_ATP-bd"/>
</dbReference>
<dbReference type="PROSITE" id="PS00211">
    <property type="entry name" value="ABC_TRANSPORTER_1"/>
    <property type="match status" value="1"/>
</dbReference>
<dbReference type="PANTHER" id="PTHR42781:SF4">
    <property type="entry name" value="SPERMIDINE_PUTRESCINE IMPORT ATP-BINDING PROTEIN POTA"/>
    <property type="match status" value="1"/>
</dbReference>
<gene>
    <name evidence="6" type="ORF">C2L71_07770</name>
</gene>
<protein>
    <recommendedName>
        <fullName evidence="4">ABC-type quaternary amine transporter</fullName>
        <ecNumber evidence="4">7.6.2.9</ecNumber>
    </recommendedName>
</protein>
<keyword evidence="1" id="KW-0813">Transport</keyword>
<dbReference type="EC" id="7.6.2.9" evidence="4"/>
<organism evidence="6 7">
    <name type="scientific">Enteroscipio rubneri</name>
    <dbReference type="NCBI Taxonomy" id="2070686"/>
    <lineage>
        <taxon>Bacteria</taxon>
        <taxon>Bacillati</taxon>
        <taxon>Actinomycetota</taxon>
        <taxon>Coriobacteriia</taxon>
        <taxon>Eggerthellales</taxon>
        <taxon>Eggerthellaceae</taxon>
        <taxon>Enteroscipio</taxon>
    </lineage>
</organism>
<dbReference type="EMBL" id="PPEK01000008">
    <property type="protein sequence ID" value="PNV67519.1"/>
    <property type="molecule type" value="Genomic_DNA"/>
</dbReference>
<dbReference type="GO" id="GO:0005524">
    <property type="term" value="F:ATP binding"/>
    <property type="evidence" value="ECO:0007669"/>
    <property type="project" value="UniProtKB-KW"/>
</dbReference>
<evidence type="ECO:0000313" key="7">
    <source>
        <dbReference type="Proteomes" id="UP000236197"/>
    </source>
</evidence>
<comment type="caution">
    <text evidence="6">The sequence shown here is derived from an EMBL/GenBank/DDBJ whole genome shotgun (WGS) entry which is preliminary data.</text>
</comment>
<reference evidence="7" key="1">
    <citation type="submission" date="2018-01" db="EMBL/GenBank/DDBJ databases">
        <title>Rubneribacter badeniensis gen. nov., sp. nov., and Colonibacter rubneri, gen. nov., sp. nov., WGS of new members of the Eggerthellaceae.</title>
        <authorList>
            <person name="Danylec N."/>
            <person name="Stoll D.A."/>
            <person name="Doetsch A."/>
            <person name="Kulling S.E."/>
            <person name="Huch M."/>
        </authorList>
    </citation>
    <scope>NUCLEOTIDE SEQUENCE [LARGE SCALE GENOMIC DNA]</scope>
    <source>
        <strain evidence="7">ResAG-96</strain>
    </source>
</reference>
<keyword evidence="2" id="KW-0547">Nucleotide-binding</keyword>
<dbReference type="SUPFAM" id="SSF52540">
    <property type="entry name" value="P-loop containing nucleoside triphosphate hydrolases"/>
    <property type="match status" value="1"/>
</dbReference>
<dbReference type="InterPro" id="IPR003593">
    <property type="entry name" value="AAA+_ATPase"/>
</dbReference>
<dbReference type="AlphaFoldDB" id="A0A2K2UB64"/>
<evidence type="ECO:0000256" key="1">
    <source>
        <dbReference type="ARBA" id="ARBA00022448"/>
    </source>
</evidence>
<evidence type="ECO:0000256" key="2">
    <source>
        <dbReference type="ARBA" id="ARBA00022741"/>
    </source>
</evidence>
<keyword evidence="3 6" id="KW-0067">ATP-binding</keyword>
<dbReference type="Pfam" id="PF00005">
    <property type="entry name" value="ABC_tran"/>
    <property type="match status" value="1"/>
</dbReference>
<dbReference type="Proteomes" id="UP000236197">
    <property type="component" value="Unassembled WGS sequence"/>
</dbReference>
<proteinExistence type="predicted"/>
<dbReference type="RefSeq" id="WP_103265233.1">
    <property type="nucleotide sequence ID" value="NZ_CABMLE010000008.1"/>
</dbReference>
<sequence length="247" mass="26725">MPAIEFDHVVKRFGDAVALNDVSLSVDSGSFVTIIGSSGCGKTTLLKLANALVMPDEGQVLVHGSATTEADPIELRRTIGYVIQGSVLFPHLTVEQNIAYVPSLLNRRDQRRTESAVDKWIGLLGLPSNLRDRYPAELSGGQAQRVGIARALAASPDILLADEPFSAVDAITRASLQDEIKRIHNQTGVTTLFVTHDIDEALDLGEKVMVMEAGRVVQYASPHDVLANPASGFVERLVARKRSVYAR</sequence>
<evidence type="ECO:0000256" key="4">
    <source>
        <dbReference type="ARBA" id="ARBA00066388"/>
    </source>
</evidence>
<dbReference type="GO" id="GO:0016887">
    <property type="term" value="F:ATP hydrolysis activity"/>
    <property type="evidence" value="ECO:0007669"/>
    <property type="project" value="InterPro"/>
</dbReference>
<dbReference type="PROSITE" id="PS50893">
    <property type="entry name" value="ABC_TRANSPORTER_2"/>
    <property type="match status" value="1"/>
</dbReference>
<dbReference type="GO" id="GO:0015418">
    <property type="term" value="F:ABC-type quaternary ammonium compound transporting activity"/>
    <property type="evidence" value="ECO:0007669"/>
    <property type="project" value="UniProtKB-EC"/>
</dbReference>
<accession>A0A2K2UB64</accession>
<evidence type="ECO:0000313" key="6">
    <source>
        <dbReference type="EMBL" id="PNV67519.1"/>
    </source>
</evidence>
<dbReference type="InterPro" id="IPR027417">
    <property type="entry name" value="P-loop_NTPase"/>
</dbReference>
<dbReference type="FunFam" id="3.40.50.300:FF:000425">
    <property type="entry name" value="Probable ABC transporter, ATP-binding subunit"/>
    <property type="match status" value="1"/>
</dbReference>
<evidence type="ECO:0000259" key="5">
    <source>
        <dbReference type="PROSITE" id="PS50893"/>
    </source>
</evidence>
<evidence type="ECO:0000256" key="3">
    <source>
        <dbReference type="ARBA" id="ARBA00022840"/>
    </source>
</evidence>
<feature type="domain" description="ABC transporter" evidence="5">
    <location>
        <begin position="4"/>
        <end position="238"/>
    </location>
</feature>
<dbReference type="InterPro" id="IPR017871">
    <property type="entry name" value="ABC_transporter-like_CS"/>
</dbReference>
<dbReference type="InterPro" id="IPR050093">
    <property type="entry name" value="ABC_SmlMolc_Importer"/>
</dbReference>
<name>A0A2K2UB64_9ACTN</name>
<dbReference type="PANTHER" id="PTHR42781">
    <property type="entry name" value="SPERMIDINE/PUTRESCINE IMPORT ATP-BINDING PROTEIN POTA"/>
    <property type="match status" value="1"/>
</dbReference>
<keyword evidence="7" id="KW-1185">Reference proteome</keyword>